<dbReference type="STRING" id="1797457.A2160_00170"/>
<keyword evidence="5" id="KW-0378">Hydrolase</keyword>
<gene>
    <name evidence="9" type="ORF">A2160_00170</name>
</gene>
<comment type="caution">
    <text evidence="9">The sequence shown here is derived from an EMBL/GenBank/DDBJ whole genome shotgun (WGS) entry which is preliminary data.</text>
</comment>
<evidence type="ECO:0000256" key="3">
    <source>
        <dbReference type="ARBA" id="ARBA00022490"/>
    </source>
</evidence>
<evidence type="ECO:0000256" key="6">
    <source>
        <dbReference type="ARBA" id="ARBA00022807"/>
    </source>
</evidence>
<evidence type="ECO:0000256" key="5">
    <source>
        <dbReference type="ARBA" id="ARBA00022801"/>
    </source>
</evidence>
<dbReference type="PANTHER" id="PTHR23402:SF1">
    <property type="entry name" value="PYROGLUTAMYL-PEPTIDASE I"/>
    <property type="match status" value="1"/>
</dbReference>
<dbReference type="PRINTS" id="PR00706">
    <property type="entry name" value="PYROGLUPTASE"/>
</dbReference>
<dbReference type="SUPFAM" id="SSF53182">
    <property type="entry name" value="Pyrrolidone carboxyl peptidase (pyroglutamate aminopeptidase)"/>
    <property type="match status" value="1"/>
</dbReference>
<dbReference type="InterPro" id="IPR016125">
    <property type="entry name" value="Peptidase_C15-like"/>
</dbReference>
<name>A0A1F5E531_9BACT</name>
<evidence type="ECO:0000313" key="10">
    <source>
        <dbReference type="Proteomes" id="UP000177006"/>
    </source>
</evidence>
<dbReference type="InterPro" id="IPR000816">
    <property type="entry name" value="Peptidase_C15"/>
</dbReference>
<keyword evidence="6" id="KW-0788">Thiol protease</keyword>
<reference evidence="9 10" key="1">
    <citation type="journal article" date="2016" name="Nat. Commun.">
        <title>Thousands of microbial genomes shed light on interconnected biogeochemical processes in an aquifer system.</title>
        <authorList>
            <person name="Anantharaman K."/>
            <person name="Brown C.T."/>
            <person name="Hug L.A."/>
            <person name="Sharon I."/>
            <person name="Castelle C.J."/>
            <person name="Probst A.J."/>
            <person name="Thomas B.C."/>
            <person name="Singh A."/>
            <person name="Wilkins M.J."/>
            <person name="Karaoz U."/>
            <person name="Brodie E.L."/>
            <person name="Williams K.H."/>
            <person name="Hubbard S.S."/>
            <person name="Banfield J.F."/>
        </authorList>
    </citation>
    <scope>NUCLEOTIDE SEQUENCE [LARGE SCALE GENOMIC DNA]</scope>
</reference>
<dbReference type="PANTHER" id="PTHR23402">
    <property type="entry name" value="PROTEASE FAMILY C15 PYROGLUTAMYL-PEPTIDASE I-RELATED"/>
    <property type="match status" value="1"/>
</dbReference>
<dbReference type="Gene3D" id="3.40.630.20">
    <property type="entry name" value="Peptidase C15, pyroglutamyl peptidase I-like"/>
    <property type="match status" value="1"/>
</dbReference>
<evidence type="ECO:0000313" key="9">
    <source>
        <dbReference type="EMBL" id="OGD62483.1"/>
    </source>
</evidence>
<evidence type="ECO:0000256" key="2">
    <source>
        <dbReference type="ARBA" id="ARBA00019191"/>
    </source>
</evidence>
<accession>A0A1F5E531</accession>
<dbReference type="EMBL" id="MEZK01000021">
    <property type="protein sequence ID" value="OGD62483.1"/>
    <property type="molecule type" value="Genomic_DNA"/>
</dbReference>
<keyword evidence="4" id="KW-0645">Protease</keyword>
<comment type="similarity">
    <text evidence="1">Belongs to the peptidase C15 family.</text>
</comment>
<dbReference type="InterPro" id="IPR036440">
    <property type="entry name" value="Peptidase_C15-like_sf"/>
</dbReference>
<dbReference type="AlphaFoldDB" id="A0A1F5E531"/>
<sequence length="175" mass="20558">MKKILIYGFDPYQGFKENISAEIVRKIPGRNNLTKVIFPVKFNAHIFRQKIKEIDPNIIIGLGQRPRSRKIRIERKAQNLFGVKAEKPKIILKNHPKYLILNLKLNADKNSYISYKTGRYVCNFSMYVISHFCQNKNIKFSFLHIPQKYHLAKAVKFIEEKIKEIGLKTNDDSSY</sequence>
<evidence type="ECO:0000256" key="4">
    <source>
        <dbReference type="ARBA" id="ARBA00022670"/>
    </source>
</evidence>
<dbReference type="GO" id="GO:0006508">
    <property type="term" value="P:proteolysis"/>
    <property type="evidence" value="ECO:0007669"/>
    <property type="project" value="UniProtKB-KW"/>
</dbReference>
<dbReference type="Proteomes" id="UP000177006">
    <property type="component" value="Unassembled WGS sequence"/>
</dbReference>
<dbReference type="Pfam" id="PF01470">
    <property type="entry name" value="Peptidase_C15"/>
    <property type="match status" value="1"/>
</dbReference>
<evidence type="ECO:0000256" key="8">
    <source>
        <dbReference type="ARBA" id="ARBA00031559"/>
    </source>
</evidence>
<protein>
    <recommendedName>
        <fullName evidence="2">Pyrrolidone-carboxylate peptidase</fullName>
    </recommendedName>
    <alternativeName>
        <fullName evidence="7">5-oxoprolyl-peptidase</fullName>
    </alternativeName>
    <alternativeName>
        <fullName evidence="8">Pyroglutamyl-peptidase I</fullName>
    </alternativeName>
</protein>
<dbReference type="GO" id="GO:0005829">
    <property type="term" value="C:cytosol"/>
    <property type="evidence" value="ECO:0007669"/>
    <property type="project" value="InterPro"/>
</dbReference>
<keyword evidence="3" id="KW-0963">Cytoplasm</keyword>
<evidence type="ECO:0000256" key="7">
    <source>
        <dbReference type="ARBA" id="ARBA00030836"/>
    </source>
</evidence>
<dbReference type="GO" id="GO:0016920">
    <property type="term" value="F:pyroglutamyl-peptidase activity"/>
    <property type="evidence" value="ECO:0007669"/>
    <property type="project" value="InterPro"/>
</dbReference>
<organism evidence="9 10">
    <name type="scientific">Candidatus Beckwithbacteria bacterium RBG_13_42_9</name>
    <dbReference type="NCBI Taxonomy" id="1797457"/>
    <lineage>
        <taxon>Bacteria</taxon>
        <taxon>Candidatus Beckwithiibacteriota</taxon>
    </lineage>
</organism>
<evidence type="ECO:0000256" key="1">
    <source>
        <dbReference type="ARBA" id="ARBA00006641"/>
    </source>
</evidence>
<proteinExistence type="inferred from homology"/>